<feature type="domain" description="BED-type" evidence="10">
    <location>
        <begin position="50"/>
        <end position="101"/>
    </location>
</feature>
<evidence type="ECO:0000313" key="12">
    <source>
        <dbReference type="Proteomes" id="UP000663889"/>
    </source>
</evidence>
<evidence type="ECO:0000256" key="2">
    <source>
        <dbReference type="ARBA" id="ARBA00022723"/>
    </source>
</evidence>
<dbReference type="PANTHER" id="PTHR46481:SF10">
    <property type="entry name" value="ZINC FINGER BED DOMAIN-CONTAINING PROTEIN 39"/>
    <property type="match status" value="1"/>
</dbReference>
<comment type="subcellular location">
    <subcellularLocation>
        <location evidence="1">Nucleus</location>
    </subcellularLocation>
</comment>
<dbReference type="SUPFAM" id="SSF53098">
    <property type="entry name" value="Ribonuclease H-like"/>
    <property type="match status" value="1"/>
</dbReference>
<dbReference type="PANTHER" id="PTHR46481">
    <property type="entry name" value="ZINC FINGER BED DOMAIN-CONTAINING PROTEIN 4"/>
    <property type="match status" value="1"/>
</dbReference>
<feature type="non-terminal residue" evidence="11">
    <location>
        <position position="1"/>
    </location>
</feature>
<keyword evidence="2" id="KW-0479">Metal-binding</keyword>
<evidence type="ECO:0000256" key="4">
    <source>
        <dbReference type="ARBA" id="ARBA00022833"/>
    </source>
</evidence>
<dbReference type="EMBL" id="CAJNOU010005966">
    <property type="protein sequence ID" value="CAF1493306.1"/>
    <property type="molecule type" value="Genomic_DNA"/>
</dbReference>
<evidence type="ECO:0000256" key="3">
    <source>
        <dbReference type="ARBA" id="ARBA00022771"/>
    </source>
</evidence>
<dbReference type="AlphaFoldDB" id="A0A815SRL0"/>
<gene>
    <name evidence="11" type="ORF">SEV965_LOCUS35687</name>
</gene>
<dbReference type="GO" id="GO:0009791">
    <property type="term" value="P:post-embryonic development"/>
    <property type="evidence" value="ECO:0007669"/>
    <property type="project" value="UniProtKB-ARBA"/>
</dbReference>
<evidence type="ECO:0000256" key="1">
    <source>
        <dbReference type="ARBA" id="ARBA00004123"/>
    </source>
</evidence>
<keyword evidence="6" id="KW-0804">Transcription</keyword>
<sequence length="690" mass="79088">NKKIGDHIVNESSLIDCDELMMSSSTSNTNEGGNTVDVVEVDDDEKQGVIRESSVWKYATKIDPEKARCDICKIEISRKGQSTSGVRRHLRTVHKLKEFEEKTIKTTKKNIMINNLSPDKKQKLHVLALNAIVEDGRSFNDLNKPGIIKLFNGFRPPHRNTVKRNLKRLNQQHVKKMSTQLHDANFIAITTDFWSDRSSRSYICITGHWFTNNIDIKSKILVFAPFQDRHTADNVSSEIEQHLKRLNIFDKTVSVTCDGASNIKAAFKKLDPKIRRIQCLAHKLHLIISNALGLWLKPQKQNGDDESNGSDEDEYLLDNELKSLSLNELNNHENTTIQDEEVNDKSSGEDENVDSSEETEEERYWSSDLWSRDVITDLDLANDLQQHISIVLNKCRSLIKMVNKSTNLSRYIDKLKDISKIRRSLSIDCKSRWNSTKLMLENMLKLKSLIIQLHSDKHDLSLTTERKIKLASLELTSDEWRTISSLKKALVPFHEATKLISGQKYCTIGTAFFAIRKIKNFLETNVDNDLFVNEIQNNLLDQLVKYIDNDKEQFDLIIFLAYFDPVGFSALTLKERTTIERNIKQLLKGLDDDFNAIIHDRDIESNSTQASFSLSSSSSQNNRLPKKSIFSSFLDSVATNTTTRHVVNTSSNNSYSIADEFLIYKSLATKEVQKIVREELNPDPIKFWQI</sequence>
<dbReference type="GO" id="GO:0003677">
    <property type="term" value="F:DNA binding"/>
    <property type="evidence" value="ECO:0007669"/>
    <property type="project" value="InterPro"/>
</dbReference>
<dbReference type="GO" id="GO:0008270">
    <property type="term" value="F:zinc ion binding"/>
    <property type="evidence" value="ECO:0007669"/>
    <property type="project" value="UniProtKB-KW"/>
</dbReference>
<dbReference type="GO" id="GO:0005634">
    <property type="term" value="C:nucleus"/>
    <property type="evidence" value="ECO:0007669"/>
    <property type="project" value="UniProtKB-SubCell"/>
</dbReference>
<evidence type="ECO:0000256" key="6">
    <source>
        <dbReference type="ARBA" id="ARBA00023163"/>
    </source>
</evidence>
<dbReference type="Proteomes" id="UP000663889">
    <property type="component" value="Unassembled WGS sequence"/>
</dbReference>
<dbReference type="PROSITE" id="PS50808">
    <property type="entry name" value="ZF_BED"/>
    <property type="match status" value="1"/>
</dbReference>
<feature type="compositionally biased region" description="Acidic residues" evidence="9">
    <location>
        <begin position="349"/>
        <end position="361"/>
    </location>
</feature>
<dbReference type="InterPro" id="IPR003656">
    <property type="entry name" value="Znf_BED"/>
</dbReference>
<evidence type="ECO:0000256" key="7">
    <source>
        <dbReference type="ARBA" id="ARBA00023242"/>
    </source>
</evidence>
<organism evidence="11 12">
    <name type="scientific">Rotaria sordida</name>
    <dbReference type="NCBI Taxonomy" id="392033"/>
    <lineage>
        <taxon>Eukaryota</taxon>
        <taxon>Metazoa</taxon>
        <taxon>Spiralia</taxon>
        <taxon>Gnathifera</taxon>
        <taxon>Rotifera</taxon>
        <taxon>Eurotatoria</taxon>
        <taxon>Bdelloidea</taxon>
        <taxon>Philodinida</taxon>
        <taxon>Philodinidae</taxon>
        <taxon>Rotaria</taxon>
    </lineage>
</organism>
<keyword evidence="3 8" id="KW-0863">Zinc-finger</keyword>
<dbReference type="Pfam" id="PF02892">
    <property type="entry name" value="zf-BED"/>
    <property type="match status" value="1"/>
</dbReference>
<dbReference type="InterPro" id="IPR036236">
    <property type="entry name" value="Znf_C2H2_sf"/>
</dbReference>
<dbReference type="InterPro" id="IPR012337">
    <property type="entry name" value="RNaseH-like_sf"/>
</dbReference>
<protein>
    <recommendedName>
        <fullName evidence="10">BED-type domain-containing protein</fullName>
    </recommendedName>
</protein>
<keyword evidence="4" id="KW-0862">Zinc</keyword>
<dbReference type="SMART" id="SM00614">
    <property type="entry name" value="ZnF_BED"/>
    <property type="match status" value="1"/>
</dbReference>
<feature type="region of interest" description="Disordered" evidence="9">
    <location>
        <begin position="332"/>
        <end position="364"/>
    </location>
</feature>
<comment type="caution">
    <text evidence="11">The sequence shown here is derived from an EMBL/GenBank/DDBJ whole genome shotgun (WGS) entry which is preliminary data.</text>
</comment>
<evidence type="ECO:0000256" key="8">
    <source>
        <dbReference type="PROSITE-ProRule" id="PRU00027"/>
    </source>
</evidence>
<evidence type="ECO:0000256" key="9">
    <source>
        <dbReference type="SAM" id="MobiDB-lite"/>
    </source>
</evidence>
<dbReference type="SUPFAM" id="SSF57667">
    <property type="entry name" value="beta-beta-alpha zinc fingers"/>
    <property type="match status" value="1"/>
</dbReference>
<evidence type="ECO:0000256" key="5">
    <source>
        <dbReference type="ARBA" id="ARBA00023015"/>
    </source>
</evidence>
<keyword evidence="7" id="KW-0539">Nucleus</keyword>
<reference evidence="11" key="1">
    <citation type="submission" date="2021-02" db="EMBL/GenBank/DDBJ databases">
        <authorList>
            <person name="Nowell W R."/>
        </authorList>
    </citation>
    <scope>NUCLEOTIDE SEQUENCE</scope>
</reference>
<proteinExistence type="predicted"/>
<keyword evidence="5" id="KW-0805">Transcription regulation</keyword>
<dbReference type="InterPro" id="IPR052035">
    <property type="entry name" value="ZnF_BED_domain_contain"/>
</dbReference>
<evidence type="ECO:0000313" key="11">
    <source>
        <dbReference type="EMBL" id="CAF1493306.1"/>
    </source>
</evidence>
<evidence type="ECO:0000259" key="10">
    <source>
        <dbReference type="PROSITE" id="PS50808"/>
    </source>
</evidence>
<accession>A0A815SRL0</accession>
<name>A0A815SRL0_9BILA</name>